<dbReference type="EMBL" id="RQGT01000059">
    <property type="protein sequence ID" value="TGM17258.1"/>
    <property type="molecule type" value="Genomic_DNA"/>
</dbReference>
<dbReference type="RefSeq" id="WP_135684560.1">
    <property type="nucleotide sequence ID" value="NZ_RQEQ01000080.1"/>
</dbReference>
<evidence type="ECO:0000256" key="1">
    <source>
        <dbReference type="SAM" id="Coils"/>
    </source>
</evidence>
<feature type="chain" id="PRO_5047547226" evidence="3">
    <location>
        <begin position="22"/>
        <end position="163"/>
    </location>
</feature>
<comment type="caution">
    <text evidence="4">The sequence shown here is derived from an EMBL/GenBank/DDBJ whole genome shotgun (WGS) entry which is preliminary data.</text>
</comment>
<reference evidence="5" key="1">
    <citation type="journal article" date="2019" name="PLoS Negl. Trop. Dis.">
        <title>Revisiting the worldwide diversity of Leptospira species in the environment.</title>
        <authorList>
            <person name="Vincent A.T."/>
            <person name="Schiettekatte O."/>
            <person name="Bourhy P."/>
            <person name="Veyrier F.J."/>
            <person name="Picardeau M."/>
        </authorList>
    </citation>
    <scope>NUCLEOTIDE SEQUENCE [LARGE SCALE GENOMIC DNA]</scope>
    <source>
        <strain evidence="5">201702407</strain>
    </source>
</reference>
<evidence type="ECO:0000313" key="4">
    <source>
        <dbReference type="EMBL" id="TGM17258.1"/>
    </source>
</evidence>
<keyword evidence="2" id="KW-1133">Transmembrane helix</keyword>
<dbReference type="Proteomes" id="UP000297422">
    <property type="component" value="Unassembled WGS sequence"/>
</dbReference>
<keyword evidence="5" id="KW-1185">Reference proteome</keyword>
<keyword evidence="1" id="KW-0175">Coiled coil</keyword>
<proteinExistence type="predicted"/>
<evidence type="ECO:0000256" key="3">
    <source>
        <dbReference type="SAM" id="SignalP"/>
    </source>
</evidence>
<keyword evidence="2" id="KW-0812">Transmembrane</keyword>
<keyword evidence="3" id="KW-0732">Signal</keyword>
<sequence>MLKNLKFLFVIGILIFFPACSSTSGFDRIVEKIDEQISEKSEALGVLKSSPTQTKESKKQIKQLEDEIDSLRTLRNEVQDLKNDFKKVETERDEYRSQYYGLLIWKWGIISFLVFILILIGAYYFLSAYVKIKGALPETALNFLGKLPIKIPSTLTTVNADQT</sequence>
<feature type="coiled-coil region" evidence="1">
    <location>
        <begin position="54"/>
        <end position="98"/>
    </location>
</feature>
<evidence type="ECO:0000313" key="5">
    <source>
        <dbReference type="Proteomes" id="UP000297422"/>
    </source>
</evidence>
<gene>
    <name evidence="4" type="ORF">EHQ90_07700</name>
</gene>
<protein>
    <submittedName>
        <fullName evidence="4">Uncharacterized protein</fullName>
    </submittedName>
</protein>
<evidence type="ECO:0000256" key="2">
    <source>
        <dbReference type="SAM" id="Phobius"/>
    </source>
</evidence>
<name>A0ABY2N574_9LEPT</name>
<feature type="transmembrane region" description="Helical" evidence="2">
    <location>
        <begin position="104"/>
        <end position="126"/>
    </location>
</feature>
<keyword evidence="2" id="KW-0472">Membrane</keyword>
<organism evidence="4 5">
    <name type="scientific">Leptospira stimsonii</name>
    <dbReference type="NCBI Taxonomy" id="2202203"/>
    <lineage>
        <taxon>Bacteria</taxon>
        <taxon>Pseudomonadati</taxon>
        <taxon>Spirochaetota</taxon>
        <taxon>Spirochaetia</taxon>
        <taxon>Leptospirales</taxon>
        <taxon>Leptospiraceae</taxon>
        <taxon>Leptospira</taxon>
    </lineage>
</organism>
<feature type="signal peptide" evidence="3">
    <location>
        <begin position="1"/>
        <end position="21"/>
    </location>
</feature>
<accession>A0ABY2N574</accession>